<evidence type="ECO:0000313" key="3">
    <source>
        <dbReference type="EMBL" id="EDI0449396.1"/>
    </source>
</evidence>
<feature type="non-terminal residue" evidence="3">
    <location>
        <position position="443"/>
    </location>
</feature>
<feature type="chain" id="PRO_5026287356" evidence="2">
    <location>
        <begin position="22"/>
        <end position="443"/>
    </location>
</feature>
<proteinExistence type="predicted"/>
<accession>A0A636INC7</accession>
<evidence type="ECO:0000256" key="1">
    <source>
        <dbReference type="SAM" id="MobiDB-lite"/>
    </source>
</evidence>
<dbReference type="EMBL" id="AAMJQQ010000037">
    <property type="protein sequence ID" value="EDI0449396.1"/>
    <property type="molecule type" value="Genomic_DNA"/>
</dbReference>
<feature type="signal peptide" evidence="2">
    <location>
        <begin position="1"/>
        <end position="21"/>
    </location>
</feature>
<gene>
    <name evidence="3" type="ORF">CC757_23520</name>
</gene>
<feature type="region of interest" description="Disordered" evidence="1">
    <location>
        <begin position="420"/>
        <end position="443"/>
    </location>
</feature>
<dbReference type="AlphaFoldDB" id="A0A636INC7"/>
<comment type="caution">
    <text evidence="3">The sequence shown here is derived from an EMBL/GenBank/DDBJ whole genome shotgun (WGS) entry which is preliminary data.</text>
</comment>
<sequence length="443" mass="48187">MSLKFQNTLLILSSLPLQAIAFNNSPVFEWELTDSIITGFSERGGVITGYNMSGSDRKSFIYLKSSDGRWSKQNLDTFDLDSSNIYGVSSDGSVIYGSYKSDSENVRAFTLTRKSDGSYKTLKDIGTFYKGNNDLFIGNSEIRGSTYSGDIIIGKASSFEGVTSVPGVKPAPDEHAFYAFRNSDGTYSQLGEITGFNSYRGKRKSEANAISRDGNIIVGSSDDGKNKYAFVTYRMKDDSGKLLNNYSQMYSIANLNSAYSMGDNFMYVVGESNSGHAAVAYPFREYHYPGSNTSTYGWKSVDLGTLRKGNRGNSVAYAIGGSDDELVVGQSDTDLGVKQAFFSHRTGDLSFSSMKSLGSLKKGNTGESIATNVSSFYDKDKVVYLVSGYSETDDNKKHAFIVKLLGNVFLDPPPPPLITSGTMSPPMITDPGSVVDPDLEIEP</sequence>
<evidence type="ECO:0000256" key="2">
    <source>
        <dbReference type="SAM" id="SignalP"/>
    </source>
</evidence>
<organism evidence="3">
    <name type="scientific">Salmonella newport</name>
    <dbReference type="NCBI Taxonomy" id="108619"/>
    <lineage>
        <taxon>Bacteria</taxon>
        <taxon>Pseudomonadati</taxon>
        <taxon>Pseudomonadota</taxon>
        <taxon>Gammaproteobacteria</taxon>
        <taxon>Enterobacterales</taxon>
        <taxon>Enterobacteriaceae</taxon>
        <taxon>Salmonella</taxon>
    </lineage>
</organism>
<reference evidence="3" key="1">
    <citation type="submission" date="2018-07" db="EMBL/GenBank/DDBJ databases">
        <authorList>
            <person name="Ashton P.M."/>
            <person name="Dallman T."/>
            <person name="Nair S."/>
            <person name="De Pinna E."/>
            <person name="Peters T."/>
            <person name="Grant K."/>
        </authorList>
    </citation>
    <scope>NUCLEOTIDE SEQUENCE</scope>
    <source>
        <strain evidence="3">335522</strain>
    </source>
</reference>
<keyword evidence="2" id="KW-0732">Signal</keyword>
<protein>
    <submittedName>
        <fullName evidence="3">Uncharacterized protein</fullName>
    </submittedName>
</protein>
<name>A0A636INC7_SALNE</name>